<dbReference type="Pfam" id="PF07510">
    <property type="entry name" value="GmrSD_C"/>
    <property type="match status" value="1"/>
</dbReference>
<evidence type="ECO:0000313" key="3">
    <source>
        <dbReference type="EMBL" id="MBC6464576.1"/>
    </source>
</evidence>
<reference evidence="3 4" key="1">
    <citation type="submission" date="2020-06" db="EMBL/GenBank/DDBJ databases">
        <title>Actinomadura xiongansis sp. nov., isolated from soil of Baiyangdian.</title>
        <authorList>
            <person name="Zhang X."/>
        </authorList>
    </citation>
    <scope>NUCLEOTIDE SEQUENCE [LARGE SCALE GENOMIC DNA]</scope>
    <source>
        <strain evidence="3 4">HBUM206468</strain>
    </source>
</reference>
<organism evidence="3 4">
    <name type="scientific">Actinomadura alba</name>
    <dbReference type="NCBI Taxonomy" id="406431"/>
    <lineage>
        <taxon>Bacteria</taxon>
        <taxon>Bacillati</taxon>
        <taxon>Actinomycetota</taxon>
        <taxon>Actinomycetes</taxon>
        <taxon>Streptosporangiales</taxon>
        <taxon>Thermomonosporaceae</taxon>
        <taxon>Actinomadura</taxon>
    </lineage>
</organism>
<feature type="region of interest" description="Disordered" evidence="1">
    <location>
        <begin position="36"/>
        <end position="55"/>
    </location>
</feature>
<evidence type="ECO:0000259" key="2">
    <source>
        <dbReference type="Pfam" id="PF07510"/>
    </source>
</evidence>
<sequence>MELQSGCRKGRRRHRAGVAAGAIVVLLAGCSVDVTSPEGGSAAPRTPGGRSATQAQKRLDDLRVTGAGDMSGYERDRFGQRWKDTDRNGCDQRNDVLARDLDGVEKRGRCVVVAGRLDDPYTGKDISFSKSRATEVQIDHIYPLGLAWRMGADGWDAAKREKFANDTGNLLAVWGRPNQQKSDSGPGEWKPQKSYQCTYAIKFVAVAAEYDLPVTQADHTALEDFLSRC</sequence>
<keyword evidence="3" id="KW-0540">Nuclease</keyword>
<keyword evidence="4" id="KW-1185">Reference proteome</keyword>
<keyword evidence="3" id="KW-0378">Hydrolase</keyword>
<name>A0ABR7LIH5_9ACTN</name>
<evidence type="ECO:0000256" key="1">
    <source>
        <dbReference type="SAM" id="MobiDB-lite"/>
    </source>
</evidence>
<dbReference type="PANTHER" id="PTHR24094">
    <property type="entry name" value="SECRETED PROTEIN"/>
    <property type="match status" value="1"/>
</dbReference>
<dbReference type="GO" id="GO:0004519">
    <property type="term" value="F:endonuclease activity"/>
    <property type="evidence" value="ECO:0007669"/>
    <property type="project" value="UniProtKB-KW"/>
</dbReference>
<dbReference type="PANTHER" id="PTHR24094:SF15">
    <property type="entry name" value="AMP-DEPENDENT SYNTHETASE_LIGASE DOMAIN-CONTAINING PROTEIN-RELATED"/>
    <property type="match status" value="1"/>
</dbReference>
<gene>
    <name evidence="3" type="ORF">HKK74_03560</name>
</gene>
<dbReference type="EMBL" id="JABVEC010000002">
    <property type="protein sequence ID" value="MBC6464576.1"/>
    <property type="molecule type" value="Genomic_DNA"/>
</dbReference>
<feature type="domain" description="GmrSD restriction endonucleases C-terminal" evidence="2">
    <location>
        <begin position="94"/>
        <end position="222"/>
    </location>
</feature>
<protein>
    <submittedName>
        <fullName evidence="3">HNH endonuclease</fullName>
    </submittedName>
</protein>
<keyword evidence="3" id="KW-0255">Endonuclease</keyword>
<evidence type="ECO:0000313" key="4">
    <source>
        <dbReference type="Proteomes" id="UP000805614"/>
    </source>
</evidence>
<dbReference type="Proteomes" id="UP000805614">
    <property type="component" value="Unassembled WGS sequence"/>
</dbReference>
<proteinExistence type="predicted"/>
<dbReference type="InterPro" id="IPR011089">
    <property type="entry name" value="GmrSD_C"/>
</dbReference>
<comment type="caution">
    <text evidence="3">The sequence shown here is derived from an EMBL/GenBank/DDBJ whole genome shotgun (WGS) entry which is preliminary data.</text>
</comment>
<accession>A0ABR7LIH5</accession>